<dbReference type="RefSeq" id="WP_248936208.1">
    <property type="nucleotide sequence ID" value="NZ_JAKILF010000004.1"/>
</dbReference>
<proteinExistence type="predicted"/>
<dbReference type="NCBIfam" id="NF005892">
    <property type="entry name" value="PRK07855.1"/>
    <property type="match status" value="1"/>
</dbReference>
<dbReference type="SUPFAM" id="SSF53901">
    <property type="entry name" value="Thiolase-like"/>
    <property type="match status" value="2"/>
</dbReference>
<dbReference type="Pfam" id="PF22691">
    <property type="entry name" value="Thiolase_C_1"/>
    <property type="match status" value="1"/>
</dbReference>
<dbReference type="PIRSF" id="PIRSF000429">
    <property type="entry name" value="Ac-CoA_Ac_transf"/>
    <property type="match status" value="1"/>
</dbReference>
<dbReference type="EMBL" id="JBHRTD010000017">
    <property type="protein sequence ID" value="MFC3139699.1"/>
    <property type="molecule type" value="Genomic_DNA"/>
</dbReference>
<name>A0ABV7GDV5_9GAMM</name>
<keyword evidence="3" id="KW-1185">Reference proteome</keyword>
<dbReference type="InterPro" id="IPR002155">
    <property type="entry name" value="Thiolase"/>
</dbReference>
<evidence type="ECO:0000313" key="3">
    <source>
        <dbReference type="Proteomes" id="UP001595621"/>
    </source>
</evidence>
<dbReference type="CDD" id="cd00829">
    <property type="entry name" value="SCP-x_thiolase"/>
    <property type="match status" value="1"/>
</dbReference>
<dbReference type="PANTHER" id="PTHR42870">
    <property type="entry name" value="ACETYL-COA C-ACETYLTRANSFERASE"/>
    <property type="match status" value="1"/>
</dbReference>
<gene>
    <name evidence="2" type="ORF">ACFOE0_16130</name>
</gene>
<evidence type="ECO:0000313" key="2">
    <source>
        <dbReference type="EMBL" id="MFC3139699.1"/>
    </source>
</evidence>
<protein>
    <submittedName>
        <fullName evidence="2">Lipid-transfer protein</fullName>
    </submittedName>
</protein>
<evidence type="ECO:0000259" key="1">
    <source>
        <dbReference type="Pfam" id="PF22691"/>
    </source>
</evidence>
<dbReference type="InterPro" id="IPR016039">
    <property type="entry name" value="Thiolase-like"/>
</dbReference>
<accession>A0ABV7GDV5</accession>
<dbReference type="Proteomes" id="UP001595621">
    <property type="component" value="Unassembled WGS sequence"/>
</dbReference>
<sequence>MTSAMEKNISGQAAIVGLGATEFSKNSGRTELKLAMEATLAALKDAGIDPADVDGFCSYSVDKVPEYEIARLLGCKEVKFFSQIPHGGGAACAPIMHAAMAVASGVAKTVVVYRAMNERSWYRFGAGSYGFASTPIFENVNYGWYMPHGFHTPAAWVGMFAQRYMHEYGATSEDFGRVAVAARDFASTNPQAFFYERPITIEEHQKSRWICEPLHLLDCCQESDGAVAMVITSTERANELSVKPVVIKAGAQGIAEGQQIMTSYYRDDITGLPEMGVVARELYKQSGLGPDDFQTAIIYDHFTPFVLPQLEEFGFADRGQAKEFIRAGHHARGGKLPINTHGGQIGEAYIHGMNGVAEAVRQVRGTAVNQVDNVRNVLVTAGTGVPTSGLILGSAD</sequence>
<feature type="domain" description="Thiolase C-terminal" evidence="1">
    <location>
        <begin position="264"/>
        <end position="385"/>
    </location>
</feature>
<dbReference type="Gene3D" id="3.40.47.10">
    <property type="match status" value="1"/>
</dbReference>
<dbReference type="PANTHER" id="PTHR42870:SF1">
    <property type="entry name" value="NON-SPECIFIC LIPID-TRANSFER PROTEIN-LIKE 2"/>
    <property type="match status" value="1"/>
</dbReference>
<organism evidence="2 3">
    <name type="scientific">Shewanella submarina</name>
    <dbReference type="NCBI Taxonomy" id="2016376"/>
    <lineage>
        <taxon>Bacteria</taxon>
        <taxon>Pseudomonadati</taxon>
        <taxon>Pseudomonadota</taxon>
        <taxon>Gammaproteobacteria</taxon>
        <taxon>Alteromonadales</taxon>
        <taxon>Shewanellaceae</taxon>
        <taxon>Shewanella</taxon>
    </lineage>
</organism>
<reference evidence="3" key="1">
    <citation type="journal article" date="2019" name="Int. J. Syst. Evol. Microbiol.">
        <title>The Global Catalogue of Microorganisms (GCM) 10K type strain sequencing project: providing services to taxonomists for standard genome sequencing and annotation.</title>
        <authorList>
            <consortium name="The Broad Institute Genomics Platform"/>
            <consortium name="The Broad Institute Genome Sequencing Center for Infectious Disease"/>
            <person name="Wu L."/>
            <person name="Ma J."/>
        </authorList>
    </citation>
    <scope>NUCLEOTIDE SEQUENCE [LARGE SCALE GENOMIC DNA]</scope>
    <source>
        <strain evidence="3">KCTC 52277</strain>
    </source>
</reference>
<dbReference type="InterPro" id="IPR055140">
    <property type="entry name" value="Thiolase_C_2"/>
</dbReference>
<comment type="caution">
    <text evidence="2">The sequence shown here is derived from an EMBL/GenBank/DDBJ whole genome shotgun (WGS) entry which is preliminary data.</text>
</comment>